<name>A0A8S3QU43_MYTED</name>
<dbReference type="AlphaFoldDB" id="A0A8S3QU43"/>
<dbReference type="EMBL" id="CAJPWZ010000669">
    <property type="protein sequence ID" value="CAG2198153.1"/>
    <property type="molecule type" value="Genomic_DNA"/>
</dbReference>
<dbReference type="PANTHER" id="PTHR46601">
    <property type="entry name" value="ULP_PROTEASE DOMAIN-CONTAINING PROTEIN"/>
    <property type="match status" value="1"/>
</dbReference>
<dbReference type="OrthoDB" id="6150982at2759"/>
<comment type="caution">
    <text evidence="2">The sequence shown here is derived from an EMBL/GenBank/DDBJ whole genome shotgun (WGS) entry which is preliminary data.</text>
</comment>
<accession>A0A8S3QU43</accession>
<gene>
    <name evidence="2" type="ORF">MEDL_12942</name>
</gene>
<reference evidence="2" key="1">
    <citation type="submission" date="2021-03" db="EMBL/GenBank/DDBJ databases">
        <authorList>
            <person name="Bekaert M."/>
        </authorList>
    </citation>
    <scope>NUCLEOTIDE SEQUENCE</scope>
</reference>
<evidence type="ECO:0000313" key="3">
    <source>
        <dbReference type="Proteomes" id="UP000683360"/>
    </source>
</evidence>
<evidence type="ECO:0000313" key="2">
    <source>
        <dbReference type="EMBL" id="CAG2198153.1"/>
    </source>
</evidence>
<dbReference type="Proteomes" id="UP000683360">
    <property type="component" value="Unassembled WGS sequence"/>
</dbReference>
<evidence type="ECO:0000256" key="1">
    <source>
        <dbReference type="SAM" id="MobiDB-lite"/>
    </source>
</evidence>
<proteinExistence type="predicted"/>
<organism evidence="2 3">
    <name type="scientific">Mytilus edulis</name>
    <name type="common">Blue mussel</name>
    <dbReference type="NCBI Taxonomy" id="6550"/>
    <lineage>
        <taxon>Eukaryota</taxon>
        <taxon>Metazoa</taxon>
        <taxon>Spiralia</taxon>
        <taxon>Lophotrochozoa</taxon>
        <taxon>Mollusca</taxon>
        <taxon>Bivalvia</taxon>
        <taxon>Autobranchia</taxon>
        <taxon>Pteriomorphia</taxon>
        <taxon>Mytilida</taxon>
        <taxon>Mytiloidea</taxon>
        <taxon>Mytilidae</taxon>
        <taxon>Mytilinae</taxon>
        <taxon>Mytilus</taxon>
    </lineage>
</organism>
<feature type="region of interest" description="Disordered" evidence="1">
    <location>
        <begin position="213"/>
        <end position="262"/>
    </location>
</feature>
<keyword evidence="3" id="KW-1185">Reference proteome</keyword>
<protein>
    <submittedName>
        <fullName evidence="2">Uncharacterized protein</fullName>
    </submittedName>
</protein>
<sequence length="284" mass="32973">MFITDDRKHDSHAVQHFVADANKYLQDTRHLHIERIIHFSDGAPSQFKSKTLFCDAKYSKKDFGFPVEKHFFGTRHGKGPCDGEFGVVKRSASNAVTSRQAVIKDATDFYYYVKTNLTKTKENEGNKCNHSMRTFLYVEENKIKRNRPDRTVGKSNTRKLHAVRANTETNELQRRLLSCFCSLCVKSEGDKCQNDDYVDNWCDEITHRRRRRNIKDGRNTKTQKKATKSPIKTINKATTKPKKLDRKRKPDVITKRKPTAKPTKVLRNLRSSAAYIKNKPTLKY</sequence>
<dbReference type="PANTHER" id="PTHR46601:SF1">
    <property type="entry name" value="ADF-H DOMAIN-CONTAINING PROTEIN"/>
    <property type="match status" value="1"/>
</dbReference>